<dbReference type="EMBL" id="BAABDH010000022">
    <property type="protein sequence ID" value="GAA3930670.1"/>
    <property type="molecule type" value="Genomic_DNA"/>
</dbReference>
<dbReference type="Proteomes" id="UP001499909">
    <property type="component" value="Unassembled WGS sequence"/>
</dbReference>
<organism evidence="3 4">
    <name type="scientific">Hymenobacter algoricola</name>
    <dbReference type="NCBI Taxonomy" id="486267"/>
    <lineage>
        <taxon>Bacteria</taxon>
        <taxon>Pseudomonadati</taxon>
        <taxon>Bacteroidota</taxon>
        <taxon>Cytophagia</taxon>
        <taxon>Cytophagales</taxon>
        <taxon>Hymenobacteraceae</taxon>
        <taxon>Hymenobacter</taxon>
    </lineage>
</organism>
<evidence type="ECO:0000259" key="2">
    <source>
        <dbReference type="Pfam" id="PF25852"/>
    </source>
</evidence>
<dbReference type="CDD" id="cd15482">
    <property type="entry name" value="Sialidase_non-viral"/>
    <property type="match status" value="1"/>
</dbReference>
<sequence length="450" mass="48470">MKKLLLPYLLAGGLLALTTACEKDRPTPQNPPAPAPTATLTLVRGDQQTSTYGASLPDSLVLKVTPAAAKAAQDYVVTFKMRVGNGSVEAAPSGLAQSNTLLVDRKGLARTRWSLGCNAQQQKVTFYLLAPGCQGPGCLPLDSVSVTATAQKPTGWSRACGPSPSRGPAAEFCNCAGGLYALFGGLPYTSTDEGVNWRPLTAPVPNEDVQFLKCNSAGTLYALLRNSGVYTSTNKGATWTAINNGILDHRYPIGLQVEDNAVFVSFYFDGLYRTTTNGGFWRKLLLDGKYYEQYSFLTRHPNGSLYVFDKWSALFKSTDNGDNWQKQTTSSQYIGSPAYDMAVDNAGNLVVASSYDGYVATLSPVTLTGSVTSFYTPQTHSTCQVDQLTPYQNKMYFLVRGNLTPGVYAGTPGNYALASTGFTKPINCFHIRPDGTLLVSSSDGLYYFAR</sequence>
<name>A0ABP7MUU2_9BACT</name>
<evidence type="ECO:0000313" key="3">
    <source>
        <dbReference type="EMBL" id="GAA3930670.1"/>
    </source>
</evidence>
<feature type="signal peptide" evidence="1">
    <location>
        <begin position="1"/>
        <end position="22"/>
    </location>
</feature>
<dbReference type="SUPFAM" id="SSF110296">
    <property type="entry name" value="Oligoxyloglucan reducing end-specific cellobiohydrolase"/>
    <property type="match status" value="1"/>
</dbReference>
<dbReference type="PROSITE" id="PS51257">
    <property type="entry name" value="PROKAR_LIPOPROTEIN"/>
    <property type="match status" value="1"/>
</dbReference>
<feature type="chain" id="PRO_5047397915" description="DUF6242 domain-containing protein" evidence="1">
    <location>
        <begin position="23"/>
        <end position="450"/>
    </location>
</feature>
<evidence type="ECO:0000313" key="4">
    <source>
        <dbReference type="Proteomes" id="UP001499909"/>
    </source>
</evidence>
<accession>A0ABP7MUU2</accession>
<keyword evidence="4" id="KW-1185">Reference proteome</keyword>
<reference evidence="4" key="1">
    <citation type="journal article" date="2019" name="Int. J. Syst. Evol. Microbiol.">
        <title>The Global Catalogue of Microorganisms (GCM) 10K type strain sequencing project: providing services to taxonomists for standard genome sequencing and annotation.</title>
        <authorList>
            <consortium name="The Broad Institute Genomics Platform"/>
            <consortium name="The Broad Institute Genome Sequencing Center for Infectious Disease"/>
            <person name="Wu L."/>
            <person name="Ma J."/>
        </authorList>
    </citation>
    <scope>NUCLEOTIDE SEQUENCE [LARGE SCALE GENOMIC DNA]</scope>
    <source>
        <strain evidence="4">JCM 17214</strain>
    </source>
</reference>
<dbReference type="InterPro" id="IPR015943">
    <property type="entry name" value="WD40/YVTN_repeat-like_dom_sf"/>
</dbReference>
<dbReference type="Pfam" id="PF25852">
    <property type="entry name" value="DUF6242_C"/>
    <property type="match status" value="1"/>
</dbReference>
<protein>
    <recommendedName>
        <fullName evidence="2">DUF6242 domain-containing protein</fullName>
    </recommendedName>
</protein>
<dbReference type="InterPro" id="IPR058667">
    <property type="entry name" value="DUF6242_C"/>
</dbReference>
<proteinExistence type="predicted"/>
<gene>
    <name evidence="3" type="ORF">GCM10022406_15000</name>
</gene>
<evidence type="ECO:0000256" key="1">
    <source>
        <dbReference type="SAM" id="SignalP"/>
    </source>
</evidence>
<dbReference type="RefSeq" id="WP_345112248.1">
    <property type="nucleotide sequence ID" value="NZ_BAABDH010000022.1"/>
</dbReference>
<dbReference type="SUPFAM" id="SSF50960">
    <property type="entry name" value="TolB, C-terminal domain"/>
    <property type="match status" value="1"/>
</dbReference>
<comment type="caution">
    <text evidence="3">The sequence shown here is derived from an EMBL/GenBank/DDBJ whole genome shotgun (WGS) entry which is preliminary data.</text>
</comment>
<dbReference type="Gene3D" id="2.130.10.10">
    <property type="entry name" value="YVTN repeat-like/Quinoprotein amine dehydrogenase"/>
    <property type="match status" value="2"/>
</dbReference>
<keyword evidence="1" id="KW-0732">Signal</keyword>
<feature type="domain" description="DUF6242" evidence="2">
    <location>
        <begin position="145"/>
        <end position="243"/>
    </location>
</feature>